<dbReference type="InterPro" id="IPR013658">
    <property type="entry name" value="SGL"/>
</dbReference>
<dbReference type="PANTHER" id="PTHR47572:SF5">
    <property type="entry name" value="BLR2277 PROTEIN"/>
    <property type="match status" value="1"/>
</dbReference>
<feature type="domain" description="SMP-30/Gluconolactonase/LRE-like region" evidence="1">
    <location>
        <begin position="35"/>
        <end position="268"/>
    </location>
</feature>
<dbReference type="SUPFAM" id="SSF63829">
    <property type="entry name" value="Calcium-dependent phosphotriesterase"/>
    <property type="match status" value="1"/>
</dbReference>
<gene>
    <name evidence="2" type="ORF">NIES80_23660</name>
</gene>
<name>A0A480ACX6_9CYAN</name>
<protein>
    <submittedName>
        <fullName evidence="2">SMP-30/gluconolaconase/LRE domain-containing protein</fullName>
    </submittedName>
</protein>
<dbReference type="InterPro" id="IPR011042">
    <property type="entry name" value="6-blade_b-propeller_TolB-like"/>
</dbReference>
<dbReference type="AlphaFoldDB" id="A0A480ACX6"/>
<organism evidence="2 3">
    <name type="scientific">Dolichospermum planctonicum</name>
    <dbReference type="NCBI Taxonomy" id="136072"/>
    <lineage>
        <taxon>Bacteria</taxon>
        <taxon>Bacillati</taxon>
        <taxon>Cyanobacteriota</taxon>
        <taxon>Cyanophyceae</taxon>
        <taxon>Nostocales</taxon>
        <taxon>Aphanizomenonaceae</taxon>
        <taxon>Dolichospermum</taxon>
    </lineage>
</organism>
<dbReference type="PANTHER" id="PTHR47572">
    <property type="entry name" value="LIPOPROTEIN-RELATED"/>
    <property type="match status" value="1"/>
</dbReference>
<evidence type="ECO:0000313" key="2">
    <source>
        <dbReference type="EMBL" id="GCL42659.1"/>
    </source>
</evidence>
<accession>A0A480ACX6</accession>
<dbReference type="Proteomes" id="UP000299367">
    <property type="component" value="Unassembled WGS sequence"/>
</dbReference>
<reference evidence="3" key="1">
    <citation type="submission" date="2019-02" db="EMBL/GenBank/DDBJ databases">
        <title>Draft genome sequence of Dolichospermum planctonicum NIES-80.</title>
        <authorList>
            <person name="Yamaguchi H."/>
            <person name="Suzuki S."/>
            <person name="Kawachi M."/>
        </authorList>
    </citation>
    <scope>NUCLEOTIDE SEQUENCE [LARGE SCALE GENOMIC DNA]</scope>
    <source>
        <strain evidence="3">NIES-80</strain>
    </source>
</reference>
<dbReference type="OrthoDB" id="2633250at2"/>
<sequence>MGTTWLCFLSSSLAIRPYQSRAFTKEGTFTPQIEGAAVDKNGNLYAVSFGQKETIGRVTPDGVSSLFVNMPKGSTANGIRFNRRDEMFVADYTGHKVLKITPEGKISVFADEPKMNQPNDLAIMDNDILFASDPNWKEGTGQLWRINKDGKTELLEKNMGTTNGIEVSPDQTRLYVNETKQLRVWVYDLNSKGEVSHKRLLHQFSDGGLDGMRSDIMGNLYITRWGKGEVVKMSPEGKILKTIRLIGQQPTNIDFGGQDGRTGFVTIADKGNIETFQVEHPGRSWKMRHRAKNAN</sequence>
<dbReference type="Pfam" id="PF08450">
    <property type="entry name" value="SGL"/>
    <property type="match status" value="1"/>
</dbReference>
<dbReference type="InterPro" id="IPR051262">
    <property type="entry name" value="SMP-30/CGR1_Lactonase"/>
</dbReference>
<dbReference type="Gene3D" id="2.120.10.30">
    <property type="entry name" value="TolB, C-terminal domain"/>
    <property type="match status" value="1"/>
</dbReference>
<proteinExistence type="predicted"/>
<comment type="caution">
    <text evidence="2">The sequence shown here is derived from an EMBL/GenBank/DDBJ whole genome shotgun (WGS) entry which is preliminary data.</text>
</comment>
<dbReference type="EMBL" id="BJCF01000024">
    <property type="protein sequence ID" value="GCL42659.1"/>
    <property type="molecule type" value="Genomic_DNA"/>
</dbReference>
<evidence type="ECO:0000313" key="3">
    <source>
        <dbReference type="Proteomes" id="UP000299367"/>
    </source>
</evidence>
<evidence type="ECO:0000259" key="1">
    <source>
        <dbReference type="Pfam" id="PF08450"/>
    </source>
</evidence>